<keyword evidence="3" id="KW-1185">Reference proteome</keyword>
<reference evidence="2" key="1">
    <citation type="submission" date="2022-07" db="EMBL/GenBank/DDBJ databases">
        <title>The genome of Lyophyllum shimeji provides insight into the initial evolution of ectomycorrhizal fungal genome.</title>
        <authorList>
            <person name="Kobayashi Y."/>
            <person name="Shibata T."/>
            <person name="Hirakawa H."/>
            <person name="Shigenobu S."/>
            <person name="Nishiyama T."/>
            <person name="Yamada A."/>
            <person name="Hasebe M."/>
            <person name="Kawaguchi M."/>
        </authorList>
    </citation>
    <scope>NUCLEOTIDE SEQUENCE</scope>
    <source>
        <strain evidence="2">AT787</strain>
    </source>
</reference>
<feature type="compositionally biased region" description="Basic and acidic residues" evidence="1">
    <location>
        <begin position="1"/>
        <end position="11"/>
    </location>
</feature>
<proteinExistence type="predicted"/>
<evidence type="ECO:0000256" key="1">
    <source>
        <dbReference type="SAM" id="MobiDB-lite"/>
    </source>
</evidence>
<sequence length="99" mass="11382">MHRDVHREGRKPTKGLQSGEDQQRHLHATSLDHAVSEKRHRGHGSPSCHSDGADPRHVMDSPNFQCMQTKYTEEHGRDEQDAELWLVDAFVLLRQPYCA</sequence>
<gene>
    <name evidence="2" type="ORF">LshimejAT787_1401240</name>
</gene>
<evidence type="ECO:0000313" key="2">
    <source>
        <dbReference type="EMBL" id="GLB43612.1"/>
    </source>
</evidence>
<feature type="region of interest" description="Disordered" evidence="1">
    <location>
        <begin position="1"/>
        <end position="64"/>
    </location>
</feature>
<protein>
    <submittedName>
        <fullName evidence="2">Uncharacterized protein</fullName>
    </submittedName>
</protein>
<accession>A0A9P3PVD0</accession>
<dbReference type="AlphaFoldDB" id="A0A9P3PVD0"/>
<dbReference type="Proteomes" id="UP001063166">
    <property type="component" value="Unassembled WGS sequence"/>
</dbReference>
<name>A0A9P3PVD0_LYOSH</name>
<comment type="caution">
    <text evidence="2">The sequence shown here is derived from an EMBL/GenBank/DDBJ whole genome shotgun (WGS) entry which is preliminary data.</text>
</comment>
<evidence type="ECO:0000313" key="3">
    <source>
        <dbReference type="Proteomes" id="UP001063166"/>
    </source>
</evidence>
<dbReference type="EMBL" id="BRPK01000014">
    <property type="protein sequence ID" value="GLB43612.1"/>
    <property type="molecule type" value="Genomic_DNA"/>
</dbReference>
<organism evidence="2 3">
    <name type="scientific">Lyophyllum shimeji</name>
    <name type="common">Hon-shimeji</name>
    <name type="synonym">Tricholoma shimeji</name>
    <dbReference type="NCBI Taxonomy" id="47721"/>
    <lineage>
        <taxon>Eukaryota</taxon>
        <taxon>Fungi</taxon>
        <taxon>Dikarya</taxon>
        <taxon>Basidiomycota</taxon>
        <taxon>Agaricomycotina</taxon>
        <taxon>Agaricomycetes</taxon>
        <taxon>Agaricomycetidae</taxon>
        <taxon>Agaricales</taxon>
        <taxon>Tricholomatineae</taxon>
        <taxon>Lyophyllaceae</taxon>
        <taxon>Lyophyllum</taxon>
    </lineage>
</organism>